<dbReference type="InterPro" id="IPR017900">
    <property type="entry name" value="4Fe4S_Fe_S_CS"/>
</dbReference>
<dbReference type="Gene3D" id="3.30.70.20">
    <property type="match status" value="1"/>
</dbReference>
<evidence type="ECO:0000313" key="9">
    <source>
        <dbReference type="EMBL" id="OYD15561.1"/>
    </source>
</evidence>
<dbReference type="PANTHER" id="PTHR30176">
    <property type="entry name" value="FERREDOXIN-TYPE PROTEIN NAPH"/>
    <property type="match status" value="1"/>
</dbReference>
<evidence type="ECO:0000259" key="8">
    <source>
        <dbReference type="PROSITE" id="PS51379"/>
    </source>
</evidence>
<proteinExistence type="predicted"/>
<evidence type="ECO:0000256" key="2">
    <source>
        <dbReference type="ARBA" id="ARBA00022485"/>
    </source>
</evidence>
<evidence type="ECO:0000256" key="3">
    <source>
        <dbReference type="ARBA" id="ARBA00022723"/>
    </source>
</evidence>
<dbReference type="GO" id="GO:0051539">
    <property type="term" value="F:4 iron, 4 sulfur cluster binding"/>
    <property type="evidence" value="ECO:0007669"/>
    <property type="project" value="UniProtKB-KW"/>
</dbReference>
<evidence type="ECO:0000256" key="6">
    <source>
        <dbReference type="ARBA" id="ARBA00023014"/>
    </source>
</evidence>
<dbReference type="Pfam" id="PF00037">
    <property type="entry name" value="Fer4"/>
    <property type="match status" value="1"/>
</dbReference>
<evidence type="ECO:0000256" key="7">
    <source>
        <dbReference type="SAM" id="Phobius"/>
    </source>
</evidence>
<sequence>MRRIIQLFYLVLSNSFFAALWRRTIYQGSMKTICVPVLNCYACPLARTSCPIGILQHFITTRTFPHYVIGVFGTLGMFLGRWTCGWLCPFGFLHDLLYKIKSRKIKLKRGFTLSKYAVLVILVIIIPFITFETWFCKLCPQGTLEGGIPIALGFLGEELKSQILSSPLFYLKASILIAVILLSIFIKRFFCRTICPLGAILGLFNRISLLRLRVDESKCDKCGRCISICPVDINIYEDPNSPECIRCMECRKVCNRDAIKLELR</sequence>
<feature type="domain" description="4Fe-4S ferredoxin-type" evidence="8">
    <location>
        <begin position="210"/>
        <end position="239"/>
    </location>
</feature>
<keyword evidence="7" id="KW-0812">Transmembrane</keyword>
<dbReference type="SUPFAM" id="SSF54862">
    <property type="entry name" value="4Fe-4S ferredoxins"/>
    <property type="match status" value="1"/>
</dbReference>
<comment type="caution">
    <text evidence="9">The sequence shown here is derived from an EMBL/GenBank/DDBJ whole genome shotgun (WGS) entry which is preliminary data.</text>
</comment>
<dbReference type="Proteomes" id="UP000215215">
    <property type="component" value="Unassembled WGS sequence"/>
</dbReference>
<accession>A0A235BTL5</accession>
<dbReference type="GO" id="GO:0005886">
    <property type="term" value="C:plasma membrane"/>
    <property type="evidence" value="ECO:0007669"/>
    <property type="project" value="TreeGrafter"/>
</dbReference>
<protein>
    <recommendedName>
        <fullName evidence="8">4Fe-4S ferredoxin-type domain-containing protein</fullName>
    </recommendedName>
</protein>
<gene>
    <name evidence="9" type="ORF">CH333_05395</name>
</gene>
<evidence type="ECO:0000256" key="1">
    <source>
        <dbReference type="ARBA" id="ARBA00022448"/>
    </source>
</evidence>
<evidence type="ECO:0000313" key="10">
    <source>
        <dbReference type="Proteomes" id="UP000215215"/>
    </source>
</evidence>
<reference evidence="9 10" key="1">
    <citation type="submission" date="2017-07" db="EMBL/GenBank/DDBJ databases">
        <title>Recovery of genomes from metagenomes via a dereplication, aggregation, and scoring strategy.</title>
        <authorList>
            <person name="Sieber C.M."/>
            <person name="Probst A.J."/>
            <person name="Sharrar A."/>
            <person name="Thomas B.C."/>
            <person name="Hess M."/>
            <person name="Tringe S.G."/>
            <person name="Banfield J.F."/>
        </authorList>
    </citation>
    <scope>NUCLEOTIDE SEQUENCE [LARGE SCALE GENOMIC DNA]</scope>
    <source>
        <strain evidence="9">JGI_Cruoil_03_44_89</strain>
    </source>
</reference>
<evidence type="ECO:0000256" key="5">
    <source>
        <dbReference type="ARBA" id="ARBA00023004"/>
    </source>
</evidence>
<dbReference type="PANTHER" id="PTHR30176:SF3">
    <property type="entry name" value="FERREDOXIN-TYPE PROTEIN NAPH"/>
    <property type="match status" value="1"/>
</dbReference>
<keyword evidence="3" id="KW-0479">Metal-binding</keyword>
<evidence type="ECO:0000256" key="4">
    <source>
        <dbReference type="ARBA" id="ARBA00022982"/>
    </source>
</evidence>
<dbReference type="PROSITE" id="PS00198">
    <property type="entry name" value="4FE4S_FER_1"/>
    <property type="match status" value="1"/>
</dbReference>
<keyword evidence="7" id="KW-0472">Membrane</keyword>
<keyword evidence="4" id="KW-0249">Electron transport</keyword>
<dbReference type="InterPro" id="IPR017896">
    <property type="entry name" value="4Fe4S_Fe-S-bd"/>
</dbReference>
<keyword evidence="7" id="KW-1133">Transmembrane helix</keyword>
<dbReference type="GO" id="GO:0046872">
    <property type="term" value="F:metal ion binding"/>
    <property type="evidence" value="ECO:0007669"/>
    <property type="project" value="UniProtKB-KW"/>
</dbReference>
<dbReference type="InterPro" id="IPR051684">
    <property type="entry name" value="Electron_Trans/Redox"/>
</dbReference>
<keyword evidence="6" id="KW-0411">Iron-sulfur</keyword>
<dbReference type="EMBL" id="NOZQ01000110">
    <property type="protein sequence ID" value="OYD15561.1"/>
    <property type="molecule type" value="Genomic_DNA"/>
</dbReference>
<dbReference type="Pfam" id="PF12801">
    <property type="entry name" value="Fer4_5"/>
    <property type="match status" value="3"/>
</dbReference>
<feature type="transmembrane region" description="Helical" evidence="7">
    <location>
        <begin position="67"/>
        <end position="92"/>
    </location>
</feature>
<keyword evidence="5" id="KW-0408">Iron</keyword>
<organism evidence="9 10">
    <name type="scientific">candidate division WOR-3 bacterium JGI_Cruoil_03_44_89</name>
    <dbReference type="NCBI Taxonomy" id="1973748"/>
    <lineage>
        <taxon>Bacteria</taxon>
        <taxon>Bacteria division WOR-3</taxon>
    </lineage>
</organism>
<dbReference type="AlphaFoldDB" id="A0A235BTL5"/>
<feature type="domain" description="4Fe-4S ferredoxin-type" evidence="8">
    <location>
        <begin position="240"/>
        <end position="264"/>
    </location>
</feature>
<feature type="transmembrane region" description="Helical" evidence="7">
    <location>
        <begin position="113"/>
        <end position="131"/>
    </location>
</feature>
<feature type="transmembrane region" description="Helical" evidence="7">
    <location>
        <begin position="168"/>
        <end position="186"/>
    </location>
</feature>
<dbReference type="PROSITE" id="PS51379">
    <property type="entry name" value="4FE4S_FER_2"/>
    <property type="match status" value="2"/>
</dbReference>
<name>A0A235BTL5_UNCW3</name>
<keyword evidence="1" id="KW-0813">Transport</keyword>
<keyword evidence="2" id="KW-0004">4Fe-4S</keyword>